<sequence length="131" mass="14923">MGTPSGTKNAVEDASTRNPVEGTVGEQVTCAIMRDLVLSSREQSIEEQRKDPELGHIYRYLEHPEHSSVVATILMVSEGTEFAVGDIEKLFDEARRSTKAKHEKWAKYCNRRRRDVRIRVNEIVSSCRHIP</sequence>
<dbReference type="Proteomes" id="UP000887159">
    <property type="component" value="Unassembled WGS sequence"/>
</dbReference>
<evidence type="ECO:0000256" key="1">
    <source>
        <dbReference type="SAM" id="MobiDB-lite"/>
    </source>
</evidence>
<protein>
    <submittedName>
        <fullName evidence="2">Uncharacterized protein</fullName>
    </submittedName>
</protein>
<comment type="caution">
    <text evidence="2">The sequence shown here is derived from an EMBL/GenBank/DDBJ whole genome shotgun (WGS) entry which is preliminary data.</text>
</comment>
<gene>
    <name evidence="2" type="ORF">TNCV_3697311</name>
</gene>
<proteinExistence type="predicted"/>
<reference evidence="2" key="1">
    <citation type="submission" date="2020-08" db="EMBL/GenBank/DDBJ databases">
        <title>Multicomponent nature underlies the extraordinary mechanical properties of spider dragline silk.</title>
        <authorList>
            <person name="Kono N."/>
            <person name="Nakamura H."/>
            <person name="Mori M."/>
            <person name="Yoshida Y."/>
            <person name="Ohtoshi R."/>
            <person name="Malay A.D."/>
            <person name="Moran D.A.P."/>
            <person name="Tomita M."/>
            <person name="Numata K."/>
            <person name="Arakawa K."/>
        </authorList>
    </citation>
    <scope>NUCLEOTIDE SEQUENCE</scope>
</reference>
<name>A0A8X6VEK5_TRICX</name>
<organism evidence="2 3">
    <name type="scientific">Trichonephila clavipes</name>
    <name type="common">Golden silk orbweaver</name>
    <name type="synonym">Nephila clavipes</name>
    <dbReference type="NCBI Taxonomy" id="2585209"/>
    <lineage>
        <taxon>Eukaryota</taxon>
        <taxon>Metazoa</taxon>
        <taxon>Ecdysozoa</taxon>
        <taxon>Arthropoda</taxon>
        <taxon>Chelicerata</taxon>
        <taxon>Arachnida</taxon>
        <taxon>Araneae</taxon>
        <taxon>Araneomorphae</taxon>
        <taxon>Entelegynae</taxon>
        <taxon>Araneoidea</taxon>
        <taxon>Nephilidae</taxon>
        <taxon>Trichonephila</taxon>
    </lineage>
</organism>
<evidence type="ECO:0000313" key="2">
    <source>
        <dbReference type="EMBL" id="GFY09769.1"/>
    </source>
</evidence>
<dbReference type="AlphaFoldDB" id="A0A8X6VEK5"/>
<dbReference type="EMBL" id="BMAU01021292">
    <property type="protein sequence ID" value="GFY09769.1"/>
    <property type="molecule type" value="Genomic_DNA"/>
</dbReference>
<accession>A0A8X6VEK5</accession>
<evidence type="ECO:0000313" key="3">
    <source>
        <dbReference type="Proteomes" id="UP000887159"/>
    </source>
</evidence>
<feature type="region of interest" description="Disordered" evidence="1">
    <location>
        <begin position="1"/>
        <end position="24"/>
    </location>
</feature>
<keyword evidence="3" id="KW-1185">Reference proteome</keyword>